<accession>A0ACA9PJD4</accession>
<organism evidence="1 2">
    <name type="scientific">Cetraspora pellucida</name>
    <dbReference type="NCBI Taxonomy" id="1433469"/>
    <lineage>
        <taxon>Eukaryota</taxon>
        <taxon>Fungi</taxon>
        <taxon>Fungi incertae sedis</taxon>
        <taxon>Mucoromycota</taxon>
        <taxon>Glomeromycotina</taxon>
        <taxon>Glomeromycetes</taxon>
        <taxon>Diversisporales</taxon>
        <taxon>Gigasporaceae</taxon>
        <taxon>Cetraspora</taxon>
    </lineage>
</organism>
<sequence length="128" mass="15057">KLCQLQLGGFAYYDLPLCNQDYLQALSSYLPSSLTILNLLNIYDYTQPSTYLRYFIEKAKYLRYIEIVRLENYNIEKQKKSEIEIFDLCQARNIQCHDYIALCHMHGYGPEPNKEMALSIATYLHKKG</sequence>
<feature type="non-terminal residue" evidence="1">
    <location>
        <position position="1"/>
    </location>
</feature>
<dbReference type="EMBL" id="CAJVPW010024151">
    <property type="protein sequence ID" value="CAG8703685.1"/>
    <property type="molecule type" value="Genomic_DNA"/>
</dbReference>
<gene>
    <name evidence="1" type="ORF">SPELUC_LOCUS11406</name>
</gene>
<keyword evidence="2" id="KW-1185">Reference proteome</keyword>
<protein>
    <submittedName>
        <fullName evidence="1">15701_t:CDS:1</fullName>
    </submittedName>
</protein>
<proteinExistence type="predicted"/>
<reference evidence="1" key="1">
    <citation type="submission" date="2021-06" db="EMBL/GenBank/DDBJ databases">
        <authorList>
            <person name="Kallberg Y."/>
            <person name="Tangrot J."/>
            <person name="Rosling A."/>
        </authorList>
    </citation>
    <scope>NUCLEOTIDE SEQUENCE</scope>
    <source>
        <strain evidence="1">28 12/20/2015</strain>
    </source>
</reference>
<evidence type="ECO:0000313" key="1">
    <source>
        <dbReference type="EMBL" id="CAG8703685.1"/>
    </source>
</evidence>
<comment type="caution">
    <text evidence="1">The sequence shown here is derived from an EMBL/GenBank/DDBJ whole genome shotgun (WGS) entry which is preliminary data.</text>
</comment>
<feature type="non-terminal residue" evidence="1">
    <location>
        <position position="128"/>
    </location>
</feature>
<dbReference type="Proteomes" id="UP000789366">
    <property type="component" value="Unassembled WGS sequence"/>
</dbReference>
<name>A0ACA9PJD4_9GLOM</name>
<evidence type="ECO:0000313" key="2">
    <source>
        <dbReference type="Proteomes" id="UP000789366"/>
    </source>
</evidence>